<evidence type="ECO:0000259" key="8">
    <source>
        <dbReference type="PROSITE" id="PS50893"/>
    </source>
</evidence>
<evidence type="ECO:0000256" key="6">
    <source>
        <dbReference type="ARBA" id="ARBA00023136"/>
    </source>
</evidence>
<evidence type="ECO:0000256" key="4">
    <source>
        <dbReference type="ARBA" id="ARBA00022840"/>
    </source>
</evidence>
<protein>
    <submittedName>
        <fullName evidence="10">ABC transporter ATP-binding protein/permease</fullName>
    </submittedName>
</protein>
<evidence type="ECO:0000256" key="7">
    <source>
        <dbReference type="SAM" id="Phobius"/>
    </source>
</evidence>
<feature type="transmembrane region" description="Helical" evidence="7">
    <location>
        <begin position="167"/>
        <end position="184"/>
    </location>
</feature>
<feature type="transmembrane region" description="Helical" evidence="7">
    <location>
        <begin position="63"/>
        <end position="83"/>
    </location>
</feature>
<dbReference type="PANTHER" id="PTHR43394">
    <property type="entry name" value="ATP-DEPENDENT PERMEASE MDL1, MITOCHONDRIAL"/>
    <property type="match status" value="1"/>
</dbReference>
<keyword evidence="2 7" id="KW-0812">Transmembrane</keyword>
<reference evidence="10 11" key="1">
    <citation type="submission" date="2022-08" db="EMBL/GenBank/DDBJ databases">
        <title>Myroides zhujiangensis sp. nov., a novel bacterium isolated from sediment in the Pearl River Estuary.</title>
        <authorList>
            <person name="Cui L."/>
        </authorList>
    </citation>
    <scope>NUCLEOTIDE SEQUENCE [LARGE SCALE GENOMIC DNA]</scope>
    <source>
        <strain evidence="10 11">SCSIO 72103</strain>
    </source>
</reference>
<dbReference type="InterPro" id="IPR003439">
    <property type="entry name" value="ABC_transporter-like_ATP-bd"/>
</dbReference>
<feature type="transmembrane region" description="Helical" evidence="7">
    <location>
        <begin position="249"/>
        <end position="269"/>
    </location>
</feature>
<evidence type="ECO:0000256" key="3">
    <source>
        <dbReference type="ARBA" id="ARBA00022741"/>
    </source>
</evidence>
<dbReference type="Pfam" id="PF00005">
    <property type="entry name" value="ABC_tran"/>
    <property type="match status" value="1"/>
</dbReference>
<dbReference type="PROSITE" id="PS50929">
    <property type="entry name" value="ABC_TM1F"/>
    <property type="match status" value="1"/>
</dbReference>
<dbReference type="PANTHER" id="PTHR43394:SF1">
    <property type="entry name" value="ATP-BINDING CASSETTE SUB-FAMILY B MEMBER 10, MITOCHONDRIAL"/>
    <property type="match status" value="1"/>
</dbReference>
<feature type="domain" description="ABC transporter" evidence="8">
    <location>
        <begin position="342"/>
        <end position="577"/>
    </location>
</feature>
<keyword evidence="11" id="KW-1185">Reference proteome</keyword>
<accession>A0ABY5NTN2</accession>
<dbReference type="Gene3D" id="3.40.50.300">
    <property type="entry name" value="P-loop containing nucleotide triphosphate hydrolases"/>
    <property type="match status" value="1"/>
</dbReference>
<dbReference type="GO" id="GO:0005524">
    <property type="term" value="F:ATP binding"/>
    <property type="evidence" value="ECO:0007669"/>
    <property type="project" value="UniProtKB-KW"/>
</dbReference>
<keyword evidence="6 7" id="KW-0472">Membrane</keyword>
<name>A0ABY5NTN2_9FLAO</name>
<dbReference type="SUPFAM" id="SSF52540">
    <property type="entry name" value="P-loop containing nucleoside triphosphate hydrolases"/>
    <property type="match status" value="1"/>
</dbReference>
<evidence type="ECO:0000256" key="1">
    <source>
        <dbReference type="ARBA" id="ARBA00004651"/>
    </source>
</evidence>
<dbReference type="InterPro" id="IPR039421">
    <property type="entry name" value="Type_1_exporter"/>
</dbReference>
<dbReference type="PROSITE" id="PS50893">
    <property type="entry name" value="ABC_TRANSPORTER_2"/>
    <property type="match status" value="1"/>
</dbReference>
<keyword evidence="5 7" id="KW-1133">Transmembrane helix</keyword>
<sequence length="585" mass="66673">MKELQKLNKYFIKYKYRFLIGIVITIASQIFTVFTPQYIGDAITVLEHFLKNELTAEATKKALWHNMLLIIGTTLAAGFLTFLMRQTIIVMSRHIEFDLKNEIYDHYQKLSLDFYKRQRTGDLMSRISEDVAKVRQYVGPAVMYSINTVFRMAVVIVQMYIISPTLTWYSLIPVPFLAILMYKLSTEINRRSFAYQQNLSKLSSFSQEIFSGIRVIKAYTLENRENTAYDLATTESKTKFMRLTYTNALIGPLMILLIGISNLLIVFIGARMYINGVITEIGIIAQFILYINMLTWPIASLGWVSSMIQEADSSQKRINEFLNEEPSIQSNTTEQHLLQGKIEFHKVHFTYEDTNIQALNNISFTIEKGETVAFLGKTGSGKSTILQLISRLYDVSSGSIAIDGIDIKNWNVENLRDQIAVVPQDAFLFSDTIKTNIQFGKENATQEEIEHYAKIADVHKNIIRFENGYETILGERGITLSGGQKQRVSIARALIKDAPVLLLDDCLSAVDTETEERILNNLKDISAKKTTIIVTHRVSSAKNADKIIILNEGEILEQGTHFQLLKQNGYYTDLYNKQLAEKDVL</sequence>
<dbReference type="InterPro" id="IPR036640">
    <property type="entry name" value="ABC1_TM_sf"/>
</dbReference>
<evidence type="ECO:0000259" key="9">
    <source>
        <dbReference type="PROSITE" id="PS50929"/>
    </source>
</evidence>
<dbReference type="InterPro" id="IPR003593">
    <property type="entry name" value="AAA+_ATPase"/>
</dbReference>
<comment type="subcellular location">
    <subcellularLocation>
        <location evidence="1">Cell membrane</location>
        <topology evidence="1">Multi-pass membrane protein</topology>
    </subcellularLocation>
</comment>
<dbReference type="EMBL" id="CP102382">
    <property type="protein sequence ID" value="UUV21704.1"/>
    <property type="molecule type" value="Genomic_DNA"/>
</dbReference>
<dbReference type="InterPro" id="IPR027417">
    <property type="entry name" value="P-loop_NTPase"/>
</dbReference>
<dbReference type="Proteomes" id="UP001317001">
    <property type="component" value="Chromosome"/>
</dbReference>
<dbReference type="Pfam" id="PF00664">
    <property type="entry name" value="ABC_membrane"/>
    <property type="match status" value="1"/>
</dbReference>
<dbReference type="SUPFAM" id="SSF90123">
    <property type="entry name" value="ABC transporter transmembrane region"/>
    <property type="match status" value="1"/>
</dbReference>
<dbReference type="InterPro" id="IPR011527">
    <property type="entry name" value="ABC1_TM_dom"/>
</dbReference>
<proteinExistence type="predicted"/>
<keyword evidence="4 10" id="KW-0067">ATP-binding</keyword>
<dbReference type="Gene3D" id="1.20.1560.10">
    <property type="entry name" value="ABC transporter type 1, transmembrane domain"/>
    <property type="match status" value="1"/>
</dbReference>
<gene>
    <name evidence="10" type="ORF">NPX36_01235</name>
</gene>
<evidence type="ECO:0000313" key="11">
    <source>
        <dbReference type="Proteomes" id="UP001317001"/>
    </source>
</evidence>
<dbReference type="PROSITE" id="PS00211">
    <property type="entry name" value="ABC_TRANSPORTER_1"/>
    <property type="match status" value="1"/>
</dbReference>
<evidence type="ECO:0000313" key="10">
    <source>
        <dbReference type="EMBL" id="UUV21704.1"/>
    </source>
</evidence>
<dbReference type="SMART" id="SM00382">
    <property type="entry name" value="AAA"/>
    <property type="match status" value="1"/>
</dbReference>
<feature type="transmembrane region" description="Helical" evidence="7">
    <location>
        <begin position="281"/>
        <end position="304"/>
    </location>
</feature>
<evidence type="ECO:0000256" key="2">
    <source>
        <dbReference type="ARBA" id="ARBA00022692"/>
    </source>
</evidence>
<dbReference type="CDD" id="cd18541">
    <property type="entry name" value="ABC_6TM_TmrB_like"/>
    <property type="match status" value="1"/>
</dbReference>
<feature type="transmembrane region" description="Helical" evidence="7">
    <location>
        <begin position="16"/>
        <end position="39"/>
    </location>
</feature>
<evidence type="ECO:0000256" key="5">
    <source>
        <dbReference type="ARBA" id="ARBA00022989"/>
    </source>
</evidence>
<keyword evidence="3" id="KW-0547">Nucleotide-binding</keyword>
<dbReference type="RefSeq" id="WP_257499624.1">
    <property type="nucleotide sequence ID" value="NZ_CP102382.1"/>
</dbReference>
<dbReference type="InterPro" id="IPR017871">
    <property type="entry name" value="ABC_transporter-like_CS"/>
</dbReference>
<feature type="domain" description="ABC transmembrane type-1" evidence="9">
    <location>
        <begin position="19"/>
        <end position="310"/>
    </location>
</feature>
<organism evidence="10 11">
    <name type="scientific">Paenimyroides aestuarii</name>
    <dbReference type="NCBI Taxonomy" id="2968490"/>
    <lineage>
        <taxon>Bacteria</taxon>
        <taxon>Pseudomonadati</taxon>
        <taxon>Bacteroidota</taxon>
        <taxon>Flavobacteriia</taxon>
        <taxon>Flavobacteriales</taxon>
        <taxon>Flavobacteriaceae</taxon>
        <taxon>Paenimyroides</taxon>
    </lineage>
</organism>